<evidence type="ECO:0008006" key="6">
    <source>
        <dbReference type="Google" id="ProtNLM"/>
    </source>
</evidence>
<dbReference type="RefSeq" id="WP_152127105.1">
    <property type="nucleotide sequence ID" value="NZ_WELI01000019.1"/>
</dbReference>
<dbReference type="InterPro" id="IPR057151">
    <property type="entry name" value="DUF7829"/>
</dbReference>
<feature type="domain" description="DUF7829" evidence="2">
    <location>
        <begin position="378"/>
        <end position="527"/>
    </location>
</feature>
<evidence type="ECO:0000313" key="5">
    <source>
        <dbReference type="Proteomes" id="UP000488299"/>
    </source>
</evidence>
<dbReference type="Proteomes" id="UP000488299">
    <property type="component" value="Unassembled WGS sequence"/>
</dbReference>
<proteinExistence type="predicted"/>
<evidence type="ECO:0000313" key="4">
    <source>
        <dbReference type="EMBL" id="KAB7725858.1"/>
    </source>
</evidence>
<evidence type="ECO:0000259" key="2">
    <source>
        <dbReference type="Pfam" id="PF25167"/>
    </source>
</evidence>
<dbReference type="Pfam" id="PF25169">
    <property type="entry name" value="DUF7830"/>
    <property type="match status" value="1"/>
</dbReference>
<feature type="domain" description="DUF6035" evidence="1">
    <location>
        <begin position="107"/>
        <end position="284"/>
    </location>
</feature>
<name>A0A7J5TRZ6_9BACT</name>
<dbReference type="Pfam" id="PF19500">
    <property type="entry name" value="DUF6035"/>
    <property type="match status" value="1"/>
</dbReference>
<dbReference type="EMBL" id="WELI01000019">
    <property type="protein sequence ID" value="KAB7725858.1"/>
    <property type="molecule type" value="Genomic_DNA"/>
</dbReference>
<evidence type="ECO:0000259" key="1">
    <source>
        <dbReference type="Pfam" id="PF19500"/>
    </source>
</evidence>
<sequence>MKNVQFTIPSVLDCETGEEVFASAFFKQDEVGIFEVRRQLEDAIRNRCDPKFKCYYCNQLIKIRGKTENETKLKRMHFAHQRDSEDCPIKTSQHLTTHQVLAVKYNGQKESELHRRTKELVATSLEQNRLTGKGVSKVAMESVKRDTSGMMTWRKPDVSAVYKSYSVVFEIQLSTTFLSVIADREHFYQQNQTYIIWLFKSFSDDFDKQRFTEKDVFYGNNQNAFVFDGEAIRESKHRQDLVLKCLYREPYRIGQEVAYRWKERMVDLHDLTFDNATYKVFFFDVEGAVKAIKQEIDEEERTETQRQRDLAARQQTYEQRQQAYEEQLEEGFSLARLSVHQTLNEIDAYPERRSPLLREFAVFSHETERNLFDLFGQEQGYQLTDLDKSFLRLAFEQERANRSHLERNDLLTCLCLVTCLTKLKTSQKAHRLKKVQGPVLALLSIKLNCVVGQKFSKLIQVAHTVFPGKETYSHLFLQALEHWPNTALIQQDAHSGGKLAKKIAAFKQKNIQPDHSYDDVFKILFPELFDLK</sequence>
<dbReference type="Pfam" id="PF25167">
    <property type="entry name" value="DUF7829"/>
    <property type="match status" value="1"/>
</dbReference>
<comment type="caution">
    <text evidence="4">The sequence shown here is derived from an EMBL/GenBank/DDBJ whole genome shotgun (WGS) entry which is preliminary data.</text>
</comment>
<accession>A0A7J5TRZ6</accession>
<dbReference type="InterPro" id="IPR057152">
    <property type="entry name" value="DUF7830"/>
</dbReference>
<protein>
    <recommendedName>
        <fullName evidence="6">Competence protein</fullName>
    </recommendedName>
</protein>
<feature type="domain" description="DUF7830" evidence="3">
    <location>
        <begin position="17"/>
        <end position="93"/>
    </location>
</feature>
<reference evidence="4 5" key="1">
    <citation type="submission" date="2019-10" db="EMBL/GenBank/DDBJ databases">
        <title>Rudanella paleaurantiibacter sp. nov., isolated from sludge.</title>
        <authorList>
            <person name="Xu S.Q."/>
        </authorList>
    </citation>
    <scope>NUCLEOTIDE SEQUENCE [LARGE SCALE GENOMIC DNA]</scope>
    <source>
        <strain evidence="4 5">HX-22-17</strain>
    </source>
</reference>
<dbReference type="AlphaFoldDB" id="A0A7J5TRZ6"/>
<gene>
    <name evidence="4" type="ORF">F5984_25560</name>
</gene>
<dbReference type="InterPro" id="IPR046099">
    <property type="entry name" value="DUF6035"/>
</dbReference>
<keyword evidence="5" id="KW-1185">Reference proteome</keyword>
<evidence type="ECO:0000259" key="3">
    <source>
        <dbReference type="Pfam" id="PF25169"/>
    </source>
</evidence>
<organism evidence="4 5">
    <name type="scientific">Rudanella paleaurantiibacter</name>
    <dbReference type="NCBI Taxonomy" id="2614655"/>
    <lineage>
        <taxon>Bacteria</taxon>
        <taxon>Pseudomonadati</taxon>
        <taxon>Bacteroidota</taxon>
        <taxon>Cytophagia</taxon>
        <taxon>Cytophagales</taxon>
        <taxon>Cytophagaceae</taxon>
        <taxon>Rudanella</taxon>
    </lineage>
</organism>